<accession>A0A8H7VHD0</accession>
<evidence type="ECO:0000256" key="1">
    <source>
        <dbReference type="ARBA" id="ARBA00023002"/>
    </source>
</evidence>
<dbReference type="SUPFAM" id="SSF51430">
    <property type="entry name" value="NAD(P)-linked oxidoreductase"/>
    <property type="match status" value="1"/>
</dbReference>
<gene>
    <name evidence="3" type="ORF">INT45_012280</name>
</gene>
<keyword evidence="4" id="KW-1185">Reference proteome</keyword>
<dbReference type="Proteomes" id="UP000646827">
    <property type="component" value="Unassembled WGS sequence"/>
</dbReference>
<dbReference type="InterPro" id="IPR050791">
    <property type="entry name" value="Aldo-Keto_reductase"/>
</dbReference>
<proteinExistence type="predicted"/>
<feature type="domain" description="NADP-dependent oxidoreductase" evidence="2">
    <location>
        <begin position="18"/>
        <end position="312"/>
    </location>
</feature>
<dbReference type="GO" id="GO:0005737">
    <property type="term" value="C:cytoplasm"/>
    <property type="evidence" value="ECO:0007669"/>
    <property type="project" value="TreeGrafter"/>
</dbReference>
<comment type="caution">
    <text evidence="3">The sequence shown here is derived from an EMBL/GenBank/DDBJ whole genome shotgun (WGS) entry which is preliminary data.</text>
</comment>
<evidence type="ECO:0000313" key="3">
    <source>
        <dbReference type="EMBL" id="KAG2222981.1"/>
    </source>
</evidence>
<dbReference type="Pfam" id="PF00248">
    <property type="entry name" value="Aldo_ket_red"/>
    <property type="match status" value="1"/>
</dbReference>
<organism evidence="3 4">
    <name type="scientific">Circinella minor</name>
    <dbReference type="NCBI Taxonomy" id="1195481"/>
    <lineage>
        <taxon>Eukaryota</taxon>
        <taxon>Fungi</taxon>
        <taxon>Fungi incertae sedis</taxon>
        <taxon>Mucoromycota</taxon>
        <taxon>Mucoromycotina</taxon>
        <taxon>Mucoromycetes</taxon>
        <taxon>Mucorales</taxon>
        <taxon>Lichtheimiaceae</taxon>
        <taxon>Circinella</taxon>
    </lineage>
</organism>
<dbReference type="CDD" id="cd19076">
    <property type="entry name" value="AKR_AKR13A_13D"/>
    <property type="match status" value="1"/>
</dbReference>
<reference evidence="3 4" key="1">
    <citation type="submission" date="2020-12" db="EMBL/GenBank/DDBJ databases">
        <title>Metabolic potential, ecology and presence of endohyphal bacteria is reflected in genomic diversity of Mucoromycotina.</title>
        <authorList>
            <person name="Muszewska A."/>
            <person name="Okrasinska A."/>
            <person name="Steczkiewicz K."/>
            <person name="Drgas O."/>
            <person name="Orlowska M."/>
            <person name="Perlinska-Lenart U."/>
            <person name="Aleksandrzak-Piekarczyk T."/>
            <person name="Szatraj K."/>
            <person name="Zielenkiewicz U."/>
            <person name="Pilsyk S."/>
            <person name="Malc E."/>
            <person name="Mieczkowski P."/>
            <person name="Kruszewska J.S."/>
            <person name="Biernat P."/>
            <person name="Pawlowska J."/>
        </authorList>
    </citation>
    <scope>NUCLEOTIDE SEQUENCE [LARGE SCALE GENOMIC DNA]</scope>
    <source>
        <strain evidence="3 4">CBS 142.35</strain>
    </source>
</reference>
<dbReference type="OrthoDB" id="37537at2759"/>
<evidence type="ECO:0000259" key="2">
    <source>
        <dbReference type="Pfam" id="PF00248"/>
    </source>
</evidence>
<dbReference type="EMBL" id="JAEPRB010000070">
    <property type="protein sequence ID" value="KAG2222981.1"/>
    <property type="molecule type" value="Genomic_DNA"/>
</dbReference>
<dbReference type="Gene3D" id="3.20.20.100">
    <property type="entry name" value="NADP-dependent oxidoreductase domain"/>
    <property type="match status" value="1"/>
</dbReference>
<protein>
    <recommendedName>
        <fullName evidence="2">NADP-dependent oxidoreductase domain-containing protein</fullName>
    </recommendedName>
</protein>
<dbReference type="GO" id="GO:0016491">
    <property type="term" value="F:oxidoreductase activity"/>
    <property type="evidence" value="ECO:0007669"/>
    <property type="project" value="UniProtKB-KW"/>
</dbReference>
<dbReference type="PANTHER" id="PTHR43625:SF40">
    <property type="entry name" value="ALDO-KETO REDUCTASE YAKC [NADP(+)]"/>
    <property type="match status" value="1"/>
</dbReference>
<dbReference type="AlphaFoldDB" id="A0A8H7VHD0"/>
<dbReference type="InterPro" id="IPR036812">
    <property type="entry name" value="NAD(P)_OxRdtase_dom_sf"/>
</dbReference>
<name>A0A8H7VHD0_9FUNG</name>
<dbReference type="PANTHER" id="PTHR43625">
    <property type="entry name" value="AFLATOXIN B1 ALDEHYDE REDUCTASE"/>
    <property type="match status" value="1"/>
</dbReference>
<dbReference type="PRINTS" id="PR00069">
    <property type="entry name" value="ALDKETRDTASE"/>
</dbReference>
<dbReference type="InterPro" id="IPR020471">
    <property type="entry name" value="AKR"/>
</dbReference>
<evidence type="ECO:0000313" key="4">
    <source>
        <dbReference type="Proteomes" id="UP000646827"/>
    </source>
</evidence>
<sequence>MEAELRQLGNNPDALVNPIGLGCMNLSEFYGPQDDKASIKVLERAIELGCTFWDTADIYGVGHNEKLLSQVLKTHRDKIFLCTKFGFIRDESGFFVECCGKPEYVRKSCQESLDRLGVDTIDLYYMHRMDKNTPIEETMAALVELVKEGKIRYIGLSEFNEETIRRAHKIHPISALQVEYSPWFLNIENNGILKTARELGISIVAFSPLGRAIMTGDIKSLDDLSKDDARHTLPRFYPENFEKNLELTHKFKALADKKNVSPSEYVLAWILAQGPEFLVIPGTRKINHLEQNFRAGQIKFTPEELIEIRKILNEFTPVGNRFGEMFQVFVEDNKK</sequence>
<keyword evidence="1" id="KW-0560">Oxidoreductase</keyword>
<dbReference type="InterPro" id="IPR023210">
    <property type="entry name" value="NADP_OxRdtase_dom"/>
</dbReference>